<dbReference type="CDD" id="cd08414">
    <property type="entry name" value="PBP2_LTTR_aromatics_like"/>
    <property type="match status" value="1"/>
</dbReference>
<dbReference type="OrthoDB" id="7216893at2"/>
<keyword evidence="7" id="KW-1185">Reference proteome</keyword>
<evidence type="ECO:0000256" key="4">
    <source>
        <dbReference type="ARBA" id="ARBA00023163"/>
    </source>
</evidence>
<keyword evidence="2" id="KW-0805">Transcription regulation</keyword>
<name>A0A419A2P1_9RHOB</name>
<dbReference type="PANTHER" id="PTHR30346:SF0">
    <property type="entry name" value="HCA OPERON TRANSCRIPTIONAL ACTIVATOR HCAR"/>
    <property type="match status" value="1"/>
</dbReference>
<evidence type="ECO:0000259" key="5">
    <source>
        <dbReference type="PROSITE" id="PS50931"/>
    </source>
</evidence>
<dbReference type="PROSITE" id="PS50931">
    <property type="entry name" value="HTH_LYSR"/>
    <property type="match status" value="1"/>
</dbReference>
<dbReference type="Gene3D" id="1.10.10.10">
    <property type="entry name" value="Winged helix-like DNA-binding domain superfamily/Winged helix DNA-binding domain"/>
    <property type="match status" value="1"/>
</dbReference>
<dbReference type="AlphaFoldDB" id="A0A419A2P1"/>
<dbReference type="EMBL" id="QZEV01000002">
    <property type="protein sequence ID" value="RJL07352.1"/>
    <property type="molecule type" value="Genomic_DNA"/>
</dbReference>
<accession>A0A419A2P1</accession>
<proteinExistence type="inferred from homology"/>
<evidence type="ECO:0000256" key="2">
    <source>
        <dbReference type="ARBA" id="ARBA00023015"/>
    </source>
</evidence>
<dbReference type="InterPro" id="IPR036390">
    <property type="entry name" value="WH_DNA-bd_sf"/>
</dbReference>
<organism evidence="6 7">
    <name type="scientific">Paracoccus aestuarii</name>
    <dbReference type="NCBI Taxonomy" id="453842"/>
    <lineage>
        <taxon>Bacteria</taxon>
        <taxon>Pseudomonadati</taxon>
        <taxon>Pseudomonadota</taxon>
        <taxon>Alphaproteobacteria</taxon>
        <taxon>Rhodobacterales</taxon>
        <taxon>Paracoccaceae</taxon>
        <taxon>Paracoccus</taxon>
    </lineage>
</organism>
<dbReference type="Pfam" id="PF00126">
    <property type="entry name" value="HTH_1"/>
    <property type="match status" value="1"/>
</dbReference>
<dbReference type="GO" id="GO:0003677">
    <property type="term" value="F:DNA binding"/>
    <property type="evidence" value="ECO:0007669"/>
    <property type="project" value="UniProtKB-KW"/>
</dbReference>
<dbReference type="SUPFAM" id="SSF46785">
    <property type="entry name" value="Winged helix' DNA-binding domain"/>
    <property type="match status" value="1"/>
</dbReference>
<dbReference type="PRINTS" id="PR00039">
    <property type="entry name" value="HTHLYSR"/>
</dbReference>
<protein>
    <submittedName>
        <fullName evidence="6">LysR family transcriptional regulator</fullName>
    </submittedName>
</protein>
<comment type="similarity">
    <text evidence="1">Belongs to the LysR transcriptional regulatory family.</text>
</comment>
<evidence type="ECO:0000313" key="6">
    <source>
        <dbReference type="EMBL" id="RJL07352.1"/>
    </source>
</evidence>
<keyword evidence="3" id="KW-0238">DNA-binding</keyword>
<dbReference type="InterPro" id="IPR005119">
    <property type="entry name" value="LysR_subst-bd"/>
</dbReference>
<comment type="caution">
    <text evidence="6">The sequence shown here is derived from an EMBL/GenBank/DDBJ whole genome shotgun (WGS) entry which is preliminary data.</text>
</comment>
<dbReference type="Gene3D" id="3.40.190.10">
    <property type="entry name" value="Periplasmic binding protein-like II"/>
    <property type="match status" value="2"/>
</dbReference>
<dbReference type="GO" id="GO:0003700">
    <property type="term" value="F:DNA-binding transcription factor activity"/>
    <property type="evidence" value="ECO:0007669"/>
    <property type="project" value="InterPro"/>
</dbReference>
<evidence type="ECO:0000313" key="7">
    <source>
        <dbReference type="Proteomes" id="UP000285530"/>
    </source>
</evidence>
<dbReference type="FunFam" id="1.10.10.10:FF:000001">
    <property type="entry name" value="LysR family transcriptional regulator"/>
    <property type="match status" value="1"/>
</dbReference>
<dbReference type="InterPro" id="IPR000847">
    <property type="entry name" value="LysR_HTH_N"/>
</dbReference>
<dbReference type="PANTHER" id="PTHR30346">
    <property type="entry name" value="TRANSCRIPTIONAL DUAL REGULATOR HCAR-RELATED"/>
    <property type="match status" value="1"/>
</dbReference>
<keyword evidence="4" id="KW-0804">Transcription</keyword>
<dbReference type="GO" id="GO:0032993">
    <property type="term" value="C:protein-DNA complex"/>
    <property type="evidence" value="ECO:0007669"/>
    <property type="project" value="TreeGrafter"/>
</dbReference>
<feature type="domain" description="HTH lysR-type" evidence="5">
    <location>
        <begin position="6"/>
        <end position="63"/>
    </location>
</feature>
<dbReference type="Proteomes" id="UP000285530">
    <property type="component" value="Unassembled WGS sequence"/>
</dbReference>
<dbReference type="SUPFAM" id="SSF53850">
    <property type="entry name" value="Periplasmic binding protein-like II"/>
    <property type="match status" value="1"/>
</dbReference>
<evidence type="ECO:0000256" key="1">
    <source>
        <dbReference type="ARBA" id="ARBA00009437"/>
    </source>
</evidence>
<dbReference type="InterPro" id="IPR036388">
    <property type="entry name" value="WH-like_DNA-bd_sf"/>
</dbReference>
<reference evidence="6 7" key="1">
    <citation type="submission" date="2018-09" db="EMBL/GenBank/DDBJ databases">
        <title>Paracoccus onubensis nov. sp. a moderate halophilic bacterium isolated from Gruta de las Maravillas (Aracena, Spain).</title>
        <authorList>
            <person name="Jurado V."/>
            <person name="Gutierrez-Patricio S."/>
            <person name="Gonzalez-Pimentel J.L."/>
            <person name="Laiz L."/>
            <person name="Saiz-Jimenez C."/>
        </authorList>
    </citation>
    <scope>NUCLEOTIDE SEQUENCE [LARGE SCALE GENOMIC DNA]</scope>
    <source>
        <strain evidence="6 7">DSM 19484</strain>
    </source>
</reference>
<dbReference type="Pfam" id="PF03466">
    <property type="entry name" value="LysR_substrate"/>
    <property type="match status" value="1"/>
</dbReference>
<sequence>MPDVSLDFRYLRYVLLVAQFGSFRAAAESENMTQSTISRRVSILERKVGVRLFERSHNGARLTVAGERFVQTAAYSAERLREVIREVRETVKGEIGQLRIGLMTSLAAGPMADIIGDFHRLNPRIELTFEETASDGAIVGLLCRRLDAAFLPNVLNFPGCESLQLYEEELCLAVSSEHRLASAGMVAWEDIKSEKFILPSGSAGGELDEFLLRQLSIGRSAPRISIQYVGRENLLNLVARDCGVALVLASTAAGMARRDVAFLRLYGTAKKIEFSLVWSAMSENPARKKFVDIARKLAR</sequence>
<dbReference type="RefSeq" id="WP_119884757.1">
    <property type="nucleotide sequence ID" value="NZ_CP067169.1"/>
</dbReference>
<evidence type="ECO:0000256" key="3">
    <source>
        <dbReference type="ARBA" id="ARBA00023125"/>
    </source>
</evidence>
<gene>
    <name evidence="6" type="ORF">D3P06_01030</name>
</gene>